<gene>
    <name evidence="1" type="ORF">SAMN06265379_101698</name>
</gene>
<sequence>MDNTRIIQQTQTYNTYHTLQAMILIADSGSTKTEWRVSGDHVGSENTCITKGINPFHQTTEEILMSLKESFSLAVDEINEIYFYGAGCANQEKNNIVRSALFSFFGTDKIYVDSDLAGAARSLCGNSAGIACILGTGSNSCLYDGKNVIDNVSPLGYILGDEGSGAYLGKQLIGDILKKQLPDNLIDLFWQEHQTNRAEILEHVYKKPMANRYLAQYTKFLSKHIHQAALDRLVTQSFSSFVQRNLLQYNNVLHLEVNFTGSVAYYFRPQLKKALNQHNLTLGIVTQAPMSGLEKYHRLTKLHHDRHN</sequence>
<dbReference type="InterPro" id="IPR043129">
    <property type="entry name" value="ATPase_NBD"/>
</dbReference>
<dbReference type="EMBL" id="FXTB01000001">
    <property type="protein sequence ID" value="SMO41932.1"/>
    <property type="molecule type" value="Genomic_DNA"/>
</dbReference>
<accession>A0A521B4B6</accession>
<name>A0A521B4B6_SACCC</name>
<dbReference type="Gene3D" id="1.10.720.160">
    <property type="match status" value="1"/>
</dbReference>
<dbReference type="CDD" id="cd24079">
    <property type="entry name" value="ASKHA_NBD_PG1100-like"/>
    <property type="match status" value="1"/>
</dbReference>
<dbReference type="InterPro" id="IPR052519">
    <property type="entry name" value="Euk-type_GlcNAc_Kinase"/>
</dbReference>
<dbReference type="AlphaFoldDB" id="A0A521B4B6"/>
<keyword evidence="2" id="KW-1185">Reference proteome</keyword>
<dbReference type="Proteomes" id="UP000319040">
    <property type="component" value="Unassembled WGS sequence"/>
</dbReference>
<reference evidence="1 2" key="1">
    <citation type="submission" date="2017-05" db="EMBL/GenBank/DDBJ databases">
        <authorList>
            <person name="Varghese N."/>
            <person name="Submissions S."/>
        </authorList>
    </citation>
    <scope>NUCLEOTIDE SEQUENCE [LARGE SCALE GENOMIC DNA]</scope>
    <source>
        <strain evidence="1 2">DSM 27040</strain>
    </source>
</reference>
<proteinExistence type="predicted"/>
<dbReference type="Gene3D" id="3.30.420.40">
    <property type="match status" value="2"/>
</dbReference>
<dbReference type="PANTHER" id="PTHR43190">
    <property type="entry name" value="N-ACETYL-D-GLUCOSAMINE KINASE"/>
    <property type="match status" value="1"/>
</dbReference>
<protein>
    <submittedName>
        <fullName evidence="1">BadF-type ATPase</fullName>
    </submittedName>
</protein>
<evidence type="ECO:0000313" key="2">
    <source>
        <dbReference type="Proteomes" id="UP000319040"/>
    </source>
</evidence>
<organism evidence="1 2">
    <name type="scientific">Saccharicrinis carchari</name>
    <dbReference type="NCBI Taxonomy" id="1168039"/>
    <lineage>
        <taxon>Bacteria</taxon>
        <taxon>Pseudomonadati</taxon>
        <taxon>Bacteroidota</taxon>
        <taxon>Bacteroidia</taxon>
        <taxon>Marinilabiliales</taxon>
        <taxon>Marinilabiliaceae</taxon>
        <taxon>Saccharicrinis</taxon>
    </lineage>
</organism>
<evidence type="ECO:0000313" key="1">
    <source>
        <dbReference type="EMBL" id="SMO41932.1"/>
    </source>
</evidence>
<dbReference type="PANTHER" id="PTHR43190:SF3">
    <property type="entry name" value="N-ACETYL-D-GLUCOSAMINE KINASE"/>
    <property type="match status" value="1"/>
</dbReference>
<dbReference type="SUPFAM" id="SSF53067">
    <property type="entry name" value="Actin-like ATPase domain"/>
    <property type="match status" value="2"/>
</dbReference>